<dbReference type="SUPFAM" id="SSF89796">
    <property type="entry name" value="CoA-transferase family III (CaiB/BaiF)"/>
    <property type="match status" value="1"/>
</dbReference>
<accession>A0AAE8SNL6</accession>
<gene>
    <name evidence="2" type="ORF">FTOL_12103</name>
</gene>
<organism evidence="2 3">
    <name type="scientific">Fusarium torulosum</name>
    <dbReference type="NCBI Taxonomy" id="33205"/>
    <lineage>
        <taxon>Eukaryota</taxon>
        <taxon>Fungi</taxon>
        <taxon>Dikarya</taxon>
        <taxon>Ascomycota</taxon>
        <taxon>Pezizomycotina</taxon>
        <taxon>Sordariomycetes</taxon>
        <taxon>Hypocreomycetidae</taxon>
        <taxon>Hypocreales</taxon>
        <taxon>Nectriaceae</taxon>
        <taxon>Fusarium</taxon>
    </lineage>
</organism>
<dbReference type="Proteomes" id="UP001187734">
    <property type="component" value="Unassembled WGS sequence"/>
</dbReference>
<comment type="caution">
    <text evidence="2">The sequence shown here is derived from an EMBL/GenBank/DDBJ whole genome shotgun (WGS) entry which is preliminary data.</text>
</comment>
<comment type="similarity">
    <text evidence="1">Belongs to the CoA-transferase III family.</text>
</comment>
<dbReference type="Pfam" id="PF02515">
    <property type="entry name" value="CoA_transf_3"/>
    <property type="match status" value="1"/>
</dbReference>
<dbReference type="InterPro" id="IPR052985">
    <property type="entry name" value="CoA-trans_III_biosynth/detox"/>
</dbReference>
<dbReference type="GO" id="GO:0003824">
    <property type="term" value="F:catalytic activity"/>
    <property type="evidence" value="ECO:0007669"/>
    <property type="project" value="InterPro"/>
</dbReference>
<sequence length="90" mass="9674">MERKREALNLPSIPFPSLQDPWPLAGIKIVELARVIASPAMGSALAALGADVIKVFSPNLHDLQPLSVSLTAGKRTCALDLTVEEDKEKL</sequence>
<name>A0AAE8SNL6_9HYPO</name>
<evidence type="ECO:0000313" key="3">
    <source>
        <dbReference type="Proteomes" id="UP001187734"/>
    </source>
</evidence>
<keyword evidence="3" id="KW-1185">Reference proteome</keyword>
<dbReference type="Gene3D" id="3.40.50.10540">
    <property type="entry name" value="Crotonobetainyl-coa:carnitine coa-transferase, domain 1"/>
    <property type="match status" value="1"/>
</dbReference>
<reference evidence="2" key="1">
    <citation type="submission" date="2018-03" db="EMBL/GenBank/DDBJ databases">
        <authorList>
            <person name="Guldener U."/>
        </authorList>
    </citation>
    <scope>NUCLEOTIDE SEQUENCE</scope>
</reference>
<proteinExistence type="inferred from homology"/>
<dbReference type="InterPro" id="IPR023606">
    <property type="entry name" value="CoA-Trfase_III_dom_1_sf"/>
</dbReference>
<dbReference type="AlphaFoldDB" id="A0AAE8SNL6"/>
<protein>
    <submittedName>
        <fullName evidence="2">Uncharacterized protein</fullName>
    </submittedName>
</protein>
<evidence type="ECO:0000256" key="1">
    <source>
        <dbReference type="ARBA" id="ARBA00008383"/>
    </source>
</evidence>
<dbReference type="EMBL" id="ONZP01000552">
    <property type="protein sequence ID" value="SPJ87078.1"/>
    <property type="molecule type" value="Genomic_DNA"/>
</dbReference>
<dbReference type="PANTHER" id="PTHR48229:SF1">
    <property type="entry name" value="ALPHA METHYLACYL-COA RACEMASE-RELATED"/>
    <property type="match status" value="1"/>
</dbReference>
<dbReference type="InterPro" id="IPR003673">
    <property type="entry name" value="CoA-Trfase_fam_III"/>
</dbReference>
<evidence type="ECO:0000313" key="2">
    <source>
        <dbReference type="EMBL" id="SPJ87078.1"/>
    </source>
</evidence>
<dbReference type="PANTHER" id="PTHR48229">
    <property type="entry name" value="CAIB/BAIF FAMILY ENZYME (AFU_ORTHOLOGUE AFUA_1G05360)-RELATED"/>
    <property type="match status" value="1"/>
</dbReference>